<comment type="caution">
    <text evidence="2">The sequence shown here is derived from an EMBL/GenBank/DDBJ whole genome shotgun (WGS) entry which is preliminary data.</text>
</comment>
<name>A0AAU9ITH5_9CILI</name>
<sequence length="70" mass="8192">MNKRIASKNKHARNLQNNLPQSKLPKAEPLICLENPGYFKEVREEIQSIFLRDPVLTLQDLLPCKFKPEF</sequence>
<evidence type="ECO:0000256" key="1">
    <source>
        <dbReference type="SAM" id="MobiDB-lite"/>
    </source>
</evidence>
<feature type="compositionally biased region" description="Basic residues" evidence="1">
    <location>
        <begin position="1"/>
        <end position="13"/>
    </location>
</feature>
<reference evidence="2" key="1">
    <citation type="submission" date="2021-09" db="EMBL/GenBank/DDBJ databases">
        <authorList>
            <consortium name="AG Swart"/>
            <person name="Singh M."/>
            <person name="Singh A."/>
            <person name="Seah K."/>
            <person name="Emmerich C."/>
        </authorList>
    </citation>
    <scope>NUCLEOTIDE SEQUENCE</scope>
    <source>
        <strain evidence="2">ATCC30299</strain>
    </source>
</reference>
<organism evidence="2 3">
    <name type="scientific">Blepharisma stoltei</name>
    <dbReference type="NCBI Taxonomy" id="1481888"/>
    <lineage>
        <taxon>Eukaryota</taxon>
        <taxon>Sar</taxon>
        <taxon>Alveolata</taxon>
        <taxon>Ciliophora</taxon>
        <taxon>Postciliodesmatophora</taxon>
        <taxon>Heterotrichea</taxon>
        <taxon>Heterotrichida</taxon>
        <taxon>Blepharismidae</taxon>
        <taxon>Blepharisma</taxon>
    </lineage>
</organism>
<protein>
    <submittedName>
        <fullName evidence="2">Uncharacterized protein</fullName>
    </submittedName>
</protein>
<dbReference type="AlphaFoldDB" id="A0AAU9ITH5"/>
<gene>
    <name evidence="2" type="ORF">BSTOLATCC_MIC17624</name>
</gene>
<accession>A0AAU9ITH5</accession>
<keyword evidence="3" id="KW-1185">Reference proteome</keyword>
<proteinExistence type="predicted"/>
<evidence type="ECO:0000313" key="3">
    <source>
        <dbReference type="Proteomes" id="UP001162131"/>
    </source>
</evidence>
<evidence type="ECO:0000313" key="2">
    <source>
        <dbReference type="EMBL" id="CAG9316997.1"/>
    </source>
</evidence>
<feature type="region of interest" description="Disordered" evidence="1">
    <location>
        <begin position="1"/>
        <end position="21"/>
    </location>
</feature>
<dbReference type="Proteomes" id="UP001162131">
    <property type="component" value="Unassembled WGS sequence"/>
</dbReference>
<dbReference type="EMBL" id="CAJZBQ010000017">
    <property type="protein sequence ID" value="CAG9316997.1"/>
    <property type="molecule type" value="Genomic_DNA"/>
</dbReference>